<evidence type="ECO:0000313" key="3">
    <source>
        <dbReference type="EMBL" id="KAG0140210.1"/>
    </source>
</evidence>
<accession>A0A9P6NAC8</accession>
<feature type="chain" id="PRO_5040447764" evidence="2">
    <location>
        <begin position="27"/>
        <end position="438"/>
    </location>
</feature>
<comment type="caution">
    <text evidence="3">The sequence shown here is derived from an EMBL/GenBank/DDBJ whole genome shotgun (WGS) entry which is preliminary data.</text>
</comment>
<keyword evidence="4" id="KW-1185">Reference proteome</keyword>
<evidence type="ECO:0000256" key="1">
    <source>
        <dbReference type="SAM" id="MobiDB-lite"/>
    </source>
</evidence>
<dbReference type="Proteomes" id="UP000886653">
    <property type="component" value="Unassembled WGS sequence"/>
</dbReference>
<keyword evidence="2" id="KW-0732">Signal</keyword>
<protein>
    <submittedName>
        <fullName evidence="3">Uncharacterized protein</fullName>
    </submittedName>
</protein>
<proteinExistence type="predicted"/>
<reference evidence="3" key="1">
    <citation type="submission" date="2013-11" db="EMBL/GenBank/DDBJ databases">
        <title>Genome sequence of the fusiform rust pathogen reveals effectors for host alternation and coevolution with pine.</title>
        <authorList>
            <consortium name="DOE Joint Genome Institute"/>
            <person name="Smith K."/>
            <person name="Pendleton A."/>
            <person name="Kubisiak T."/>
            <person name="Anderson C."/>
            <person name="Salamov A."/>
            <person name="Aerts A."/>
            <person name="Riley R."/>
            <person name="Clum A."/>
            <person name="Lindquist E."/>
            <person name="Ence D."/>
            <person name="Campbell M."/>
            <person name="Kronenberg Z."/>
            <person name="Feau N."/>
            <person name="Dhillon B."/>
            <person name="Hamelin R."/>
            <person name="Burleigh J."/>
            <person name="Smith J."/>
            <person name="Yandell M."/>
            <person name="Nelson C."/>
            <person name="Grigoriev I."/>
            <person name="Davis J."/>
        </authorList>
    </citation>
    <scope>NUCLEOTIDE SEQUENCE</scope>
    <source>
        <strain evidence="3">G11</strain>
    </source>
</reference>
<feature type="region of interest" description="Disordered" evidence="1">
    <location>
        <begin position="141"/>
        <end position="162"/>
    </location>
</feature>
<dbReference type="AlphaFoldDB" id="A0A9P6NAC8"/>
<dbReference type="EMBL" id="MU167465">
    <property type="protein sequence ID" value="KAG0140210.1"/>
    <property type="molecule type" value="Genomic_DNA"/>
</dbReference>
<gene>
    <name evidence="3" type="ORF">CROQUDRAFT_136817</name>
</gene>
<feature type="signal peptide" evidence="2">
    <location>
        <begin position="1"/>
        <end position="26"/>
    </location>
</feature>
<evidence type="ECO:0000256" key="2">
    <source>
        <dbReference type="SAM" id="SignalP"/>
    </source>
</evidence>
<sequence length="438" mass="49209">MLNCKMGTSHLRVFVLALALIKLGHSAFAGPTILQRRMESTGKMMGGEALQGGLPLDLKKESLESEPVHGVDKKTGSLSKTNQKDEYWYKGIGSRALIGTIVPQNGDLDGPKEMEDITALPLSTVYPHKLADGNLRHFQGVRRSRKKNKASGNRQIDKTSGNEKSNAIDWVTVVHHANKSPSQDIVAGVERLIKGKLMSSIRVGKYQDHDVLYPIARVLQIFHERYPNHDQNNHIEEYLELVYKFLLKRFEKLEEDMKTENGELSLPSTDVLTKNLVPLLINTYPYALMLHRHDVKEALNNLETRTGQEDDSALKQAVILFLDMLNAYPQFKDSSIAAAKKEHIAALLEKLSPAVTDDPKSQTENNTLTLHAASKKFNVVREVCYAVYNNSLREALEKLWPRIQLSKVILDSATRVLLDSIFKASLRSIHPRDPDHLG</sequence>
<evidence type="ECO:0000313" key="4">
    <source>
        <dbReference type="Proteomes" id="UP000886653"/>
    </source>
</evidence>
<organism evidence="3 4">
    <name type="scientific">Cronartium quercuum f. sp. fusiforme G11</name>
    <dbReference type="NCBI Taxonomy" id="708437"/>
    <lineage>
        <taxon>Eukaryota</taxon>
        <taxon>Fungi</taxon>
        <taxon>Dikarya</taxon>
        <taxon>Basidiomycota</taxon>
        <taxon>Pucciniomycotina</taxon>
        <taxon>Pucciniomycetes</taxon>
        <taxon>Pucciniales</taxon>
        <taxon>Coleosporiaceae</taxon>
        <taxon>Cronartium</taxon>
    </lineage>
</organism>
<name>A0A9P6NAC8_9BASI</name>